<gene>
    <name evidence="1" type="ORF">AV530_012070</name>
</gene>
<dbReference type="Proteomes" id="UP000190648">
    <property type="component" value="Unassembled WGS sequence"/>
</dbReference>
<keyword evidence="2" id="KW-1185">Reference proteome</keyword>
<sequence>MTGFYHSTFHVYLDQKKIGLINGLKLIAHGRLFSSTLEKFKLAVGANASLSLFKIKVRTAGPRWQR</sequence>
<evidence type="ECO:0000313" key="2">
    <source>
        <dbReference type="Proteomes" id="UP000190648"/>
    </source>
</evidence>
<organism evidence="1 2">
    <name type="scientific">Patagioenas fasciata monilis</name>
    <dbReference type="NCBI Taxonomy" id="372326"/>
    <lineage>
        <taxon>Eukaryota</taxon>
        <taxon>Metazoa</taxon>
        <taxon>Chordata</taxon>
        <taxon>Craniata</taxon>
        <taxon>Vertebrata</taxon>
        <taxon>Euteleostomi</taxon>
        <taxon>Archelosauria</taxon>
        <taxon>Archosauria</taxon>
        <taxon>Dinosauria</taxon>
        <taxon>Saurischia</taxon>
        <taxon>Theropoda</taxon>
        <taxon>Coelurosauria</taxon>
        <taxon>Aves</taxon>
        <taxon>Neognathae</taxon>
        <taxon>Neoaves</taxon>
        <taxon>Columbimorphae</taxon>
        <taxon>Columbiformes</taxon>
        <taxon>Columbidae</taxon>
        <taxon>Patagioenas</taxon>
    </lineage>
</organism>
<protein>
    <submittedName>
        <fullName evidence="1">Uncharacterized protein</fullName>
    </submittedName>
</protein>
<comment type="caution">
    <text evidence="1">The sequence shown here is derived from an EMBL/GenBank/DDBJ whole genome shotgun (WGS) entry which is preliminary data.</text>
</comment>
<reference evidence="1 2" key="1">
    <citation type="submission" date="2016-02" db="EMBL/GenBank/DDBJ databases">
        <title>Band-tailed pigeon sequencing and assembly.</title>
        <authorList>
            <person name="Soares A.E."/>
            <person name="Novak B.J."/>
            <person name="Rice E.S."/>
            <person name="O'Connell B."/>
            <person name="Chang D."/>
            <person name="Weber S."/>
            <person name="Shapiro B."/>
        </authorList>
    </citation>
    <scope>NUCLEOTIDE SEQUENCE [LARGE SCALE GENOMIC DNA]</scope>
    <source>
        <strain evidence="1">BTP2013</strain>
        <tissue evidence="1">Blood</tissue>
    </source>
</reference>
<name>A0A1V4JUU5_PATFA</name>
<dbReference type="AlphaFoldDB" id="A0A1V4JUU5"/>
<proteinExistence type="predicted"/>
<dbReference type="EMBL" id="LSYS01006159">
    <property type="protein sequence ID" value="OPJ75940.1"/>
    <property type="molecule type" value="Genomic_DNA"/>
</dbReference>
<accession>A0A1V4JUU5</accession>
<evidence type="ECO:0000313" key="1">
    <source>
        <dbReference type="EMBL" id="OPJ75940.1"/>
    </source>
</evidence>